<sequence>MSDTVTGLQPPSIPPAPEAAPQANPPAPPAPSGLGQVRTVELSLLDLEEGWNVEEARSTLLEAASQAQQVAKPTTPVESKRRPPPVPPSAPRSVDKPSLPPRTRPAPPLPRESHSAPPPPVAARGETPSVPPPEVRVRVESPLEQLTAQLQSRVAVLEKDDDKLALARAHLELAVLDESAGDGARVLEHAEAALRIEPSLVMAHALVRRARHARGAARVLLEPLEHEILAATGDGERADLLAEKARLLEAAEEKSEAVREAWEAPLAVVSGHAAGLKGLEAALVRDAGRDAPPSGVCERLASHLGRMADAYGGEPRLAAWLHVERARILDRKLGDAKAAWSALRQALALDPGVGPVRSACVRHAARHNDVAALFELLVEESGVETEPARRARLELDAATLAATRLGDTDRAVTLLERAHSRAPTAETVDRRVLDLLVVLHESAGRLRDAIRVRRARAHYIEDPRRLAYELRLMAALSERAGDTATALADVERARALDPKDPTLLETADRLLASVGREDRRAQLWADVAARSEDPLKRARLLMRAAKISEAMGRPAEAILHLRAALSAAPADAEVVEALTRLLTPAPVEQTEARARIAIYMHAAEEVKDPVRRVGYLERAALLWEETLGDAPLAARAFQQVLDIEPDRRSAIVGLQRTAARAGDARALGRALLDEARITSAPERRDEALDLKTRAAAAFSFEDPERAHSLIDDVLRENAAHEEARALQVRLYEAAGRWEQAAAALADRIEATKDNESKIYLWLARAEIVQSRLARVPDAITALRAVQQLDPAHPVPPDAIPRLLEALGDWAALRDELIAQANQSDTPFERVRHLLRAAEIDEYSLRNDEGAAGLYSRALGEAPSHPLLLERLVRLAARLGPDVADPSGKLEGGGSHGAFERAMLLVESEAEPRRAITLLEAVTARDTAHLPALRTLETLARTTDSLPLLANALSLQATTLHAPIARLGALWSMAHLVEWRLPESGDTSVYTRILEHAPEDRNALDAIFRRTVALARGGDGVARASATSALLVLLALKSAGTRPSDDTSRLMMHLELAHLYMPWSEGNGISHLPGDIPSVAARSALDHYRKALAMDVMSVTAAVGTARFASQLRDGEAGVAASTSLADLAQDPKIRARHLLEAADLLLSAPEDARLGTADQRRTRAVELLERALDADPESIPVAGRLATVRADQHRPDRLVEVFRSAIRRANAPDAIVMLGSEIARLARTELKDLTVAVDAMRRVREVAPRHIPSLLTLAELYIAQRAWPEAVDALEAVVEHARGPGLTADGRNTVSSGDPRLTALFALGSLYERVLAKPDQVDRVLRAALEIDPTSARALRGLVRRLGSSPQANERPVREEIASLLERLGRVEPAPEQKGAIYLDLSQVRATLEDRTGSERALCEAIAWLPGLLDRLVAWHTTPQGLDRKAHMTALRGIVKRAQEINRPDAICLSTLGQLAVEFGQIEEGITHLRAALALSPAMHETRFHLGAALSLAGRPEEATKTLLDLLIPDSRPFLALRAPGAGLDLLERTLAAERRTEEALVVRELRALAGTLDDASQMWLRGRRLAFDGSSTEPLDRASLVNNVVPPEGRHVLLDVAYALSGSEGKLFRSTAHELGVTSRDRVGPRSGHPLRPLFERLMWLLRLPETELYVSEAVSYTRVVSQDVPWIIFPQSHLDLPESRQLAALGRALTRVALGVPWIEDLPPPHVQALLTAAARHANPSFSYDVRERHLAELIAEYEPRVARAIGRKQRKLLADLAYRLDAPVGPTPQEMEAFVRAVAHAELRVAFLVTGDLLATVDELRALDPHFARALGGMNEHSVATIFSHPLAGDLARFALSKEATALRWRTGTIWGANGAGSR</sequence>
<organism evidence="4 5">
    <name type="scientific">Pendulispora brunnea</name>
    <dbReference type="NCBI Taxonomy" id="2905690"/>
    <lineage>
        <taxon>Bacteria</taxon>
        <taxon>Pseudomonadati</taxon>
        <taxon>Myxococcota</taxon>
        <taxon>Myxococcia</taxon>
        <taxon>Myxococcales</taxon>
        <taxon>Sorangiineae</taxon>
        <taxon>Pendulisporaceae</taxon>
        <taxon>Pendulispora</taxon>
    </lineage>
</organism>
<dbReference type="PANTHER" id="PTHR45586">
    <property type="entry name" value="TPR REPEAT-CONTAINING PROTEIN PA4667"/>
    <property type="match status" value="1"/>
</dbReference>
<dbReference type="InterPro" id="IPR019734">
    <property type="entry name" value="TPR_rpt"/>
</dbReference>
<dbReference type="RefSeq" id="WP_394841553.1">
    <property type="nucleotide sequence ID" value="NZ_CP089982.1"/>
</dbReference>
<dbReference type="InterPro" id="IPR051012">
    <property type="entry name" value="CellSynth/LPSAsmb/PSIAsmb"/>
</dbReference>
<keyword evidence="5" id="KW-1185">Reference proteome</keyword>
<dbReference type="SMART" id="SM00028">
    <property type="entry name" value="TPR"/>
    <property type="match status" value="6"/>
</dbReference>
<feature type="compositionally biased region" description="Pro residues" evidence="3">
    <location>
        <begin position="98"/>
        <end position="121"/>
    </location>
</feature>
<evidence type="ECO:0000256" key="2">
    <source>
        <dbReference type="ARBA" id="ARBA00022803"/>
    </source>
</evidence>
<keyword evidence="2" id="KW-0802">TPR repeat</keyword>
<name>A0ABZ2JWS1_9BACT</name>
<dbReference type="PANTHER" id="PTHR45586:SF1">
    <property type="entry name" value="LIPOPOLYSACCHARIDE ASSEMBLY PROTEIN B"/>
    <property type="match status" value="1"/>
</dbReference>
<proteinExistence type="predicted"/>
<feature type="compositionally biased region" description="Pro residues" evidence="3">
    <location>
        <begin position="11"/>
        <end position="31"/>
    </location>
</feature>
<gene>
    <name evidence="4" type="ORF">LZC95_31320</name>
</gene>
<dbReference type="EMBL" id="CP089982">
    <property type="protein sequence ID" value="WXA90933.1"/>
    <property type="molecule type" value="Genomic_DNA"/>
</dbReference>
<evidence type="ECO:0000256" key="3">
    <source>
        <dbReference type="SAM" id="MobiDB-lite"/>
    </source>
</evidence>
<reference evidence="4 5" key="1">
    <citation type="submission" date="2021-12" db="EMBL/GenBank/DDBJ databases">
        <title>Discovery of the Pendulisporaceae a myxobacterial family with distinct sporulation behavior and unique specialized metabolism.</title>
        <authorList>
            <person name="Garcia R."/>
            <person name="Popoff A."/>
            <person name="Bader C.D."/>
            <person name="Loehr J."/>
            <person name="Walesch S."/>
            <person name="Walt C."/>
            <person name="Boldt J."/>
            <person name="Bunk B."/>
            <person name="Haeckl F.J.F.P.J."/>
            <person name="Gunesch A.P."/>
            <person name="Birkelbach J."/>
            <person name="Nuebel U."/>
            <person name="Pietschmann T."/>
            <person name="Bach T."/>
            <person name="Mueller R."/>
        </authorList>
    </citation>
    <scope>NUCLEOTIDE SEQUENCE [LARGE SCALE GENOMIC DNA]</scope>
    <source>
        <strain evidence="4 5">MSr12523</strain>
    </source>
</reference>
<evidence type="ECO:0008006" key="6">
    <source>
        <dbReference type="Google" id="ProtNLM"/>
    </source>
</evidence>
<dbReference type="Gene3D" id="1.25.40.10">
    <property type="entry name" value="Tetratricopeptide repeat domain"/>
    <property type="match status" value="5"/>
</dbReference>
<feature type="region of interest" description="Disordered" evidence="3">
    <location>
        <begin position="1"/>
        <end position="37"/>
    </location>
</feature>
<dbReference type="InterPro" id="IPR011990">
    <property type="entry name" value="TPR-like_helical_dom_sf"/>
</dbReference>
<accession>A0ABZ2JWS1</accession>
<dbReference type="SUPFAM" id="SSF48452">
    <property type="entry name" value="TPR-like"/>
    <property type="match status" value="5"/>
</dbReference>
<protein>
    <recommendedName>
        <fullName evidence="6">Tetratricopeptide repeat protein</fullName>
    </recommendedName>
</protein>
<evidence type="ECO:0000313" key="4">
    <source>
        <dbReference type="EMBL" id="WXA90933.1"/>
    </source>
</evidence>
<keyword evidence="1" id="KW-0677">Repeat</keyword>
<feature type="region of interest" description="Disordered" evidence="3">
    <location>
        <begin position="58"/>
        <end position="134"/>
    </location>
</feature>
<evidence type="ECO:0000313" key="5">
    <source>
        <dbReference type="Proteomes" id="UP001379533"/>
    </source>
</evidence>
<dbReference type="Proteomes" id="UP001379533">
    <property type="component" value="Chromosome"/>
</dbReference>
<evidence type="ECO:0000256" key="1">
    <source>
        <dbReference type="ARBA" id="ARBA00022737"/>
    </source>
</evidence>